<proteinExistence type="predicted"/>
<dbReference type="Proteomes" id="UP000679307">
    <property type="component" value="Chromosome"/>
</dbReference>
<gene>
    <name evidence="2" type="ORF">ENKNEFLB_01919</name>
</gene>
<keyword evidence="1" id="KW-1133">Transmembrane helix</keyword>
<organism evidence="2 3">
    <name type="scientific">Nocardioides aquaticus</name>
    <dbReference type="NCBI Taxonomy" id="160826"/>
    <lineage>
        <taxon>Bacteria</taxon>
        <taxon>Bacillati</taxon>
        <taxon>Actinomycetota</taxon>
        <taxon>Actinomycetes</taxon>
        <taxon>Propionibacteriales</taxon>
        <taxon>Nocardioidaceae</taxon>
        <taxon>Nocardioides</taxon>
    </lineage>
</organism>
<keyword evidence="3" id="KW-1185">Reference proteome</keyword>
<dbReference type="RefSeq" id="WP_214058970.1">
    <property type="nucleotide sequence ID" value="NZ_BAAAHS010000100.1"/>
</dbReference>
<evidence type="ECO:0000256" key="1">
    <source>
        <dbReference type="SAM" id="Phobius"/>
    </source>
</evidence>
<evidence type="ECO:0000313" key="3">
    <source>
        <dbReference type="Proteomes" id="UP000679307"/>
    </source>
</evidence>
<dbReference type="EMBL" id="CP075371">
    <property type="protein sequence ID" value="QVT79537.1"/>
    <property type="molecule type" value="Genomic_DNA"/>
</dbReference>
<evidence type="ECO:0008006" key="4">
    <source>
        <dbReference type="Google" id="ProtNLM"/>
    </source>
</evidence>
<keyword evidence="1" id="KW-0472">Membrane</keyword>
<name>A0ABX8EHH1_9ACTN</name>
<protein>
    <recommendedName>
        <fullName evidence="4">VTT domain-containing protein</fullName>
    </recommendedName>
</protein>
<reference evidence="2 3" key="1">
    <citation type="submission" date="2021-05" db="EMBL/GenBank/DDBJ databases">
        <title>Complete genome of Nocardioides aquaticus KCTC 9944T isolated from meromictic and hypersaline Ekho Lake, Antarctica.</title>
        <authorList>
            <person name="Hwang K."/>
            <person name="Kim K.M."/>
            <person name="Choe H."/>
        </authorList>
    </citation>
    <scope>NUCLEOTIDE SEQUENCE [LARGE SCALE GENOMIC DNA]</scope>
    <source>
        <strain evidence="2 3">KCTC 9944</strain>
    </source>
</reference>
<feature type="transmembrane region" description="Helical" evidence="1">
    <location>
        <begin position="94"/>
        <end position="114"/>
    </location>
</feature>
<accession>A0ABX8EHH1</accession>
<feature type="transmembrane region" description="Helical" evidence="1">
    <location>
        <begin position="126"/>
        <end position="147"/>
    </location>
</feature>
<evidence type="ECO:0000313" key="2">
    <source>
        <dbReference type="EMBL" id="QVT79537.1"/>
    </source>
</evidence>
<keyword evidence="1" id="KW-0812">Transmembrane</keyword>
<sequence>MELLWSTFGVSVLSAFFPVVNIEAYLGVVASQVGTTQSLPLAVTAAFGQALGKIAWYEAARRGTDSRWMAKRLEKPAVRARYESWTYRAEGRPLLVVGVLFTASLVGLPPLLVVAPLAGALRLNRLVFVATIVAGRSVQFFVILQGIGHLLG</sequence>